<evidence type="ECO:0000259" key="10">
    <source>
        <dbReference type="Pfam" id="PF04324"/>
    </source>
</evidence>
<dbReference type="PANTHER" id="PTHR37424">
    <property type="entry name" value="BACTERIOFERRITIN-ASSOCIATED FERREDOXIN"/>
    <property type="match status" value="1"/>
</dbReference>
<evidence type="ECO:0000256" key="4">
    <source>
        <dbReference type="ARBA" id="ARBA00022982"/>
    </source>
</evidence>
<evidence type="ECO:0000313" key="11">
    <source>
        <dbReference type="EMBL" id="MBB5208151.1"/>
    </source>
</evidence>
<gene>
    <name evidence="11" type="ORF">HNQ52_001680</name>
</gene>
<evidence type="ECO:0000256" key="7">
    <source>
        <dbReference type="ARBA" id="ARBA00034078"/>
    </source>
</evidence>
<evidence type="ECO:0000256" key="2">
    <source>
        <dbReference type="ARBA" id="ARBA00022714"/>
    </source>
</evidence>
<dbReference type="PANTHER" id="PTHR37424:SF1">
    <property type="entry name" value="BACTERIOFERRITIN-ASSOCIATED FERREDOXIN"/>
    <property type="match status" value="1"/>
</dbReference>
<evidence type="ECO:0000256" key="8">
    <source>
        <dbReference type="ARBA" id="ARBA00039386"/>
    </source>
</evidence>
<accession>A0A7W8D589</accession>
<dbReference type="InterPro" id="IPR052371">
    <property type="entry name" value="BFD-associated_ferredoxin"/>
</dbReference>
<keyword evidence="6" id="KW-0411">Iron-sulfur</keyword>
<dbReference type="AlphaFoldDB" id="A0A7W8D589"/>
<sequence>MYVCLCNGITERAVRDAALSGARDLSDLIAMTGCASSCGSCADVAMQILDEARPERRFPLALIPLAA</sequence>
<dbReference type="InterPro" id="IPR007419">
    <property type="entry name" value="BFD-like_2Fe2S-bd_dom"/>
</dbReference>
<keyword evidence="12" id="KW-1185">Reference proteome</keyword>
<comment type="cofactor">
    <cofactor evidence="7">
        <name>[2Fe-2S] cluster</name>
        <dbReference type="ChEBI" id="CHEBI:190135"/>
    </cofactor>
</comment>
<evidence type="ECO:0000256" key="1">
    <source>
        <dbReference type="ARBA" id="ARBA00022448"/>
    </source>
</evidence>
<keyword evidence="4" id="KW-0249">Electron transport</keyword>
<organism evidence="11 12">
    <name type="scientific">Chiayiivirga flava</name>
    <dbReference type="NCBI Taxonomy" id="659595"/>
    <lineage>
        <taxon>Bacteria</taxon>
        <taxon>Pseudomonadati</taxon>
        <taxon>Pseudomonadota</taxon>
        <taxon>Gammaproteobacteria</taxon>
        <taxon>Lysobacterales</taxon>
        <taxon>Lysobacteraceae</taxon>
        <taxon>Chiayiivirga</taxon>
    </lineage>
</organism>
<proteinExistence type="inferred from homology"/>
<dbReference type="Pfam" id="PF04324">
    <property type="entry name" value="Fer2_BFD"/>
    <property type="match status" value="1"/>
</dbReference>
<dbReference type="InterPro" id="IPR041854">
    <property type="entry name" value="BFD-like_2Fe2S-bd_dom_sf"/>
</dbReference>
<dbReference type="Proteomes" id="UP000521199">
    <property type="component" value="Unassembled WGS sequence"/>
</dbReference>
<evidence type="ECO:0000256" key="5">
    <source>
        <dbReference type="ARBA" id="ARBA00023004"/>
    </source>
</evidence>
<reference evidence="11 12" key="1">
    <citation type="submission" date="2020-08" db="EMBL/GenBank/DDBJ databases">
        <title>Genomic Encyclopedia of Type Strains, Phase IV (KMG-IV): sequencing the most valuable type-strain genomes for metagenomic binning, comparative biology and taxonomic classification.</title>
        <authorList>
            <person name="Goeker M."/>
        </authorList>
    </citation>
    <scope>NUCLEOTIDE SEQUENCE [LARGE SCALE GENOMIC DNA]</scope>
    <source>
        <strain evidence="11 12">DSM 24163</strain>
    </source>
</reference>
<name>A0A7W8D589_9GAMM</name>
<dbReference type="GO" id="GO:0046872">
    <property type="term" value="F:metal ion binding"/>
    <property type="evidence" value="ECO:0007669"/>
    <property type="project" value="UniProtKB-KW"/>
</dbReference>
<comment type="similarity">
    <text evidence="9">Belongs to the Bfd family.</text>
</comment>
<dbReference type="Gene3D" id="1.10.10.1100">
    <property type="entry name" value="BFD-like [2Fe-2S]-binding domain"/>
    <property type="match status" value="1"/>
</dbReference>
<dbReference type="GO" id="GO:0051537">
    <property type="term" value="F:2 iron, 2 sulfur cluster binding"/>
    <property type="evidence" value="ECO:0007669"/>
    <property type="project" value="UniProtKB-KW"/>
</dbReference>
<keyword evidence="1" id="KW-0813">Transport</keyword>
<keyword evidence="5" id="KW-0408">Iron</keyword>
<protein>
    <recommendedName>
        <fullName evidence="8">Bacterioferritin-associated ferredoxin</fullName>
    </recommendedName>
</protein>
<evidence type="ECO:0000256" key="9">
    <source>
        <dbReference type="ARBA" id="ARBA00046332"/>
    </source>
</evidence>
<evidence type="ECO:0000313" key="12">
    <source>
        <dbReference type="Proteomes" id="UP000521199"/>
    </source>
</evidence>
<evidence type="ECO:0000256" key="3">
    <source>
        <dbReference type="ARBA" id="ARBA00022723"/>
    </source>
</evidence>
<evidence type="ECO:0000256" key="6">
    <source>
        <dbReference type="ARBA" id="ARBA00023014"/>
    </source>
</evidence>
<keyword evidence="2" id="KW-0001">2Fe-2S</keyword>
<keyword evidence="3" id="KW-0479">Metal-binding</keyword>
<comment type="caution">
    <text evidence="11">The sequence shown here is derived from an EMBL/GenBank/DDBJ whole genome shotgun (WGS) entry which is preliminary data.</text>
</comment>
<dbReference type="EMBL" id="JACHHP010000002">
    <property type="protein sequence ID" value="MBB5208151.1"/>
    <property type="molecule type" value="Genomic_DNA"/>
</dbReference>
<dbReference type="RefSeq" id="WP_183960650.1">
    <property type="nucleotide sequence ID" value="NZ_JACHHP010000002.1"/>
</dbReference>
<feature type="domain" description="BFD-like [2Fe-2S]-binding" evidence="10">
    <location>
        <begin position="2"/>
        <end position="51"/>
    </location>
</feature>